<gene>
    <name evidence="5" type="ORF">MSPICULIGERA_LOCUS502</name>
</gene>
<proteinExistence type="predicted"/>
<evidence type="ECO:0000256" key="3">
    <source>
        <dbReference type="ARBA" id="ARBA00023242"/>
    </source>
</evidence>
<evidence type="ECO:0008006" key="7">
    <source>
        <dbReference type="Google" id="ProtNLM"/>
    </source>
</evidence>
<keyword evidence="2" id="KW-0238">DNA-binding</keyword>
<name>A0AA36C4T0_9BILA</name>
<dbReference type="GO" id="GO:0005634">
    <property type="term" value="C:nucleus"/>
    <property type="evidence" value="ECO:0007669"/>
    <property type="project" value="UniProtKB-SubCell"/>
</dbReference>
<evidence type="ECO:0000313" key="6">
    <source>
        <dbReference type="Proteomes" id="UP001177023"/>
    </source>
</evidence>
<dbReference type="InterPro" id="IPR051651">
    <property type="entry name" value="DMTF1_DNA-bind_reg"/>
</dbReference>
<dbReference type="AlphaFoldDB" id="A0AA36C4T0"/>
<sequence>MGAEEEEQTRKREHEDDENSREEQPARKKNKPKRTYFVLPLEGIRNCEGDFFHHTGRRTLCEKGLQRLQEAGITIKTRRFEKSEDETIQRNWYEFADQYGLDDKDVLYLCGVNAKPGPTAMDERGAFILKTHFFPRMCRNLEHRTATAVIEAILRLYDPVAKDPNIDYSLKFTKEEDDMLQEYYQKGWTFFKIAEAMNKPKMRIRARIAYFRKLGLTRSKNARSAGASIDDFYWMTSYTRARKFASYPIPETGILDANGDLFYHGNPKYRLTLPVLERLQSHNIVIEANRFTDEEKRKALRNATKLMKEFGMSRLLFMSMINYAKYAKALYKRHSDILEAPDNRFFDWTSRHRQLFTSANRFWPRLCEGLPSRATRPVCTAVCEMIDPLNEFPGAMEPFNDEGFYELDRLYRIHGSASQVAAWMGKPLHKIRQAFNQHRHRSLPLRRTERRRLWNILAKQYTGGGPKLVRKELRKGRSKLDFKMVSRLLGRHIQIVRDAWREIIDDFREQLEEKTFDEAVEEVIPKPYRITGRELYDFLELFIDFNPNVIMRKMRFRDVDRLKMEQAMMRLGLTGFYTGYRTEFQYCIKLLGQVIYYVCGQLKPVVDLTTVAKQDALKVLSKCFAALGDKSFHRVATKDFVDRLLR</sequence>
<reference evidence="5" key="1">
    <citation type="submission" date="2023-06" db="EMBL/GenBank/DDBJ databases">
        <authorList>
            <person name="Delattre M."/>
        </authorList>
    </citation>
    <scope>NUCLEOTIDE SEQUENCE</scope>
    <source>
        <strain evidence="5">AF72</strain>
    </source>
</reference>
<accession>A0AA36C4T0</accession>
<evidence type="ECO:0000256" key="1">
    <source>
        <dbReference type="ARBA" id="ARBA00004123"/>
    </source>
</evidence>
<protein>
    <recommendedName>
        <fullName evidence="7">Myb-like domain-containing protein</fullName>
    </recommendedName>
</protein>
<dbReference type="Proteomes" id="UP001177023">
    <property type="component" value="Unassembled WGS sequence"/>
</dbReference>
<feature type="region of interest" description="Disordered" evidence="4">
    <location>
        <begin position="1"/>
        <end position="32"/>
    </location>
</feature>
<comment type="caution">
    <text evidence="5">The sequence shown here is derived from an EMBL/GenBank/DDBJ whole genome shotgun (WGS) entry which is preliminary data.</text>
</comment>
<organism evidence="5 6">
    <name type="scientific">Mesorhabditis spiculigera</name>
    <dbReference type="NCBI Taxonomy" id="96644"/>
    <lineage>
        <taxon>Eukaryota</taxon>
        <taxon>Metazoa</taxon>
        <taxon>Ecdysozoa</taxon>
        <taxon>Nematoda</taxon>
        <taxon>Chromadorea</taxon>
        <taxon>Rhabditida</taxon>
        <taxon>Rhabditina</taxon>
        <taxon>Rhabditomorpha</taxon>
        <taxon>Rhabditoidea</taxon>
        <taxon>Rhabditidae</taxon>
        <taxon>Mesorhabditinae</taxon>
        <taxon>Mesorhabditis</taxon>
    </lineage>
</organism>
<keyword evidence="6" id="KW-1185">Reference proteome</keyword>
<dbReference type="PANTHER" id="PTHR46380">
    <property type="entry name" value="CYCLIN-D-BINDING MYB-LIKE TRANSCRIPTION FACTOR 1"/>
    <property type="match status" value="1"/>
</dbReference>
<feature type="non-terminal residue" evidence="5">
    <location>
        <position position="646"/>
    </location>
</feature>
<evidence type="ECO:0000256" key="2">
    <source>
        <dbReference type="ARBA" id="ARBA00023125"/>
    </source>
</evidence>
<evidence type="ECO:0000313" key="5">
    <source>
        <dbReference type="EMBL" id="CAJ0557744.1"/>
    </source>
</evidence>
<keyword evidence="3" id="KW-0539">Nucleus</keyword>
<dbReference type="EMBL" id="CATQJA010000088">
    <property type="protein sequence ID" value="CAJ0557744.1"/>
    <property type="molecule type" value="Genomic_DNA"/>
</dbReference>
<dbReference type="GO" id="GO:0000981">
    <property type="term" value="F:DNA-binding transcription factor activity, RNA polymerase II-specific"/>
    <property type="evidence" value="ECO:0007669"/>
    <property type="project" value="TreeGrafter"/>
</dbReference>
<comment type="subcellular location">
    <subcellularLocation>
        <location evidence="1">Nucleus</location>
    </subcellularLocation>
</comment>
<dbReference type="GO" id="GO:0000978">
    <property type="term" value="F:RNA polymerase II cis-regulatory region sequence-specific DNA binding"/>
    <property type="evidence" value="ECO:0007669"/>
    <property type="project" value="TreeGrafter"/>
</dbReference>
<evidence type="ECO:0000256" key="4">
    <source>
        <dbReference type="SAM" id="MobiDB-lite"/>
    </source>
</evidence>
<dbReference type="PANTHER" id="PTHR46380:SF2">
    <property type="entry name" value="CYCLIN-D-BINDING MYB-LIKE TRANSCRIPTION FACTOR 1"/>
    <property type="match status" value="1"/>
</dbReference>